<feature type="transmembrane region" description="Helical" evidence="1">
    <location>
        <begin position="95"/>
        <end position="116"/>
    </location>
</feature>
<sequence>MYIIFSLLAALASAVSLYSLLCIVRVFFTWVPDLNYSPFGKLLAHICDPWLNAFRKFNFTRNSPVDISPVISVGVLLIISSIFKQIARSRSFSPLVIIAVIVQMVWSVVSSLLTFFNILLLVRLIAELLNRTQSRIWYNVDQVLNPIIYKIPAFFVRGRFIRPKTAMLITLGCGVVVQIALGLLVKSVLPLLLL</sequence>
<evidence type="ECO:0000313" key="2">
    <source>
        <dbReference type="EMBL" id="EPF31961.1"/>
    </source>
</evidence>
<reference evidence="2 3" key="1">
    <citation type="submission" date="2013-04" db="EMBL/GenBank/DDBJ databases">
        <title>The Genome Sequence of Treponema maltophilum ATCC 51939.</title>
        <authorList>
            <consortium name="The Broad Institute Genomics Platform"/>
            <person name="Earl A."/>
            <person name="Ward D."/>
            <person name="Feldgarden M."/>
            <person name="Gevers D."/>
            <person name="Leonetti C."/>
            <person name="Blanton J.M."/>
            <person name="Dewhirst F.E."/>
            <person name="Izard J."/>
            <person name="Walker B."/>
            <person name="Young S."/>
            <person name="Zeng Q."/>
            <person name="Gargeya S."/>
            <person name="Fitzgerald M."/>
            <person name="Haas B."/>
            <person name="Abouelleil A."/>
            <person name="Allen A.W."/>
            <person name="Alvarado L."/>
            <person name="Arachchi H.M."/>
            <person name="Berlin A.M."/>
            <person name="Chapman S.B."/>
            <person name="Gainer-Dewar J."/>
            <person name="Goldberg J."/>
            <person name="Griggs A."/>
            <person name="Gujja S."/>
            <person name="Hansen M."/>
            <person name="Howarth C."/>
            <person name="Imamovic A."/>
            <person name="Ireland A."/>
            <person name="Larimer J."/>
            <person name="McCowan C."/>
            <person name="Murphy C."/>
            <person name="Pearson M."/>
            <person name="Poon T.W."/>
            <person name="Priest M."/>
            <person name="Roberts A."/>
            <person name="Saif S."/>
            <person name="Shea T."/>
            <person name="Sisk P."/>
            <person name="Sykes S."/>
            <person name="Wortman J."/>
            <person name="Nusbaum C."/>
            <person name="Birren B."/>
        </authorList>
    </citation>
    <scope>NUCLEOTIDE SEQUENCE [LARGE SCALE GENOMIC DNA]</scope>
    <source>
        <strain evidence="2 3">ATCC 51939</strain>
    </source>
</reference>
<comment type="caution">
    <text evidence="2">The sequence shown here is derived from an EMBL/GenBank/DDBJ whole genome shotgun (WGS) entry which is preliminary data.</text>
</comment>
<evidence type="ECO:0008006" key="4">
    <source>
        <dbReference type="Google" id="ProtNLM"/>
    </source>
</evidence>
<feature type="transmembrane region" description="Helical" evidence="1">
    <location>
        <begin position="136"/>
        <end position="156"/>
    </location>
</feature>
<keyword evidence="3" id="KW-1185">Reference proteome</keyword>
<dbReference type="OrthoDB" id="47652at2"/>
<dbReference type="HOGENOM" id="CLU_113320_0_0_12"/>
<dbReference type="STRING" id="1125699.HMPREF9194_02316"/>
<dbReference type="EMBL" id="ATFF01000006">
    <property type="protein sequence ID" value="EPF31961.1"/>
    <property type="molecule type" value="Genomic_DNA"/>
</dbReference>
<dbReference type="eggNOG" id="COG0762">
    <property type="taxonomic scope" value="Bacteria"/>
</dbReference>
<accession>S3K4P5</accession>
<keyword evidence="1" id="KW-0812">Transmembrane</keyword>
<proteinExistence type="predicted"/>
<evidence type="ECO:0000313" key="3">
    <source>
        <dbReference type="Proteomes" id="UP000014541"/>
    </source>
</evidence>
<name>S3K4P5_TREMA</name>
<dbReference type="AlphaFoldDB" id="S3K4P5"/>
<feature type="transmembrane region" description="Helical" evidence="1">
    <location>
        <begin position="168"/>
        <end position="193"/>
    </location>
</feature>
<dbReference type="Pfam" id="PF02325">
    <property type="entry name" value="CCB3_YggT"/>
    <property type="match status" value="1"/>
</dbReference>
<evidence type="ECO:0000256" key="1">
    <source>
        <dbReference type="SAM" id="Phobius"/>
    </source>
</evidence>
<dbReference type="InterPro" id="IPR003425">
    <property type="entry name" value="CCB3/YggT"/>
</dbReference>
<organism evidence="2 3">
    <name type="scientific">Treponema maltophilum ATCC 51939</name>
    <dbReference type="NCBI Taxonomy" id="1125699"/>
    <lineage>
        <taxon>Bacteria</taxon>
        <taxon>Pseudomonadati</taxon>
        <taxon>Spirochaetota</taxon>
        <taxon>Spirochaetia</taxon>
        <taxon>Spirochaetales</taxon>
        <taxon>Treponemataceae</taxon>
        <taxon>Treponema</taxon>
    </lineage>
</organism>
<feature type="transmembrane region" description="Helical" evidence="1">
    <location>
        <begin position="67"/>
        <end position="83"/>
    </location>
</feature>
<gene>
    <name evidence="2" type="ORF">HMPREF9194_02316</name>
</gene>
<keyword evidence="1" id="KW-0472">Membrane</keyword>
<dbReference type="PATRIC" id="fig|1125699.3.peg.2331"/>
<keyword evidence="1" id="KW-1133">Transmembrane helix</keyword>
<feature type="transmembrane region" description="Helical" evidence="1">
    <location>
        <begin position="7"/>
        <end position="28"/>
    </location>
</feature>
<dbReference type="RefSeq" id="WP_016526567.1">
    <property type="nucleotide sequence ID" value="NZ_KE332518.1"/>
</dbReference>
<protein>
    <recommendedName>
        <fullName evidence="4">YggT family protein</fullName>
    </recommendedName>
</protein>
<dbReference type="GO" id="GO:0016020">
    <property type="term" value="C:membrane"/>
    <property type="evidence" value="ECO:0007669"/>
    <property type="project" value="InterPro"/>
</dbReference>
<dbReference type="Proteomes" id="UP000014541">
    <property type="component" value="Unassembled WGS sequence"/>
</dbReference>